<keyword evidence="2" id="KW-1185">Reference proteome</keyword>
<evidence type="ECO:0000313" key="2">
    <source>
        <dbReference type="Proteomes" id="UP000828390"/>
    </source>
</evidence>
<accession>A0A9D4I6J0</accession>
<dbReference type="EMBL" id="JAIWYP010000010">
    <property type="protein sequence ID" value="KAH3750009.1"/>
    <property type="molecule type" value="Genomic_DNA"/>
</dbReference>
<reference evidence="1" key="1">
    <citation type="journal article" date="2019" name="bioRxiv">
        <title>The Genome of the Zebra Mussel, Dreissena polymorpha: A Resource for Invasive Species Research.</title>
        <authorList>
            <person name="McCartney M.A."/>
            <person name="Auch B."/>
            <person name="Kono T."/>
            <person name="Mallez S."/>
            <person name="Zhang Y."/>
            <person name="Obille A."/>
            <person name="Becker A."/>
            <person name="Abrahante J.E."/>
            <person name="Garbe J."/>
            <person name="Badalamenti J.P."/>
            <person name="Herman A."/>
            <person name="Mangelson H."/>
            <person name="Liachko I."/>
            <person name="Sullivan S."/>
            <person name="Sone E.D."/>
            <person name="Koren S."/>
            <person name="Silverstein K.A.T."/>
            <person name="Beckman K.B."/>
            <person name="Gohl D.M."/>
        </authorList>
    </citation>
    <scope>NUCLEOTIDE SEQUENCE</scope>
    <source>
        <strain evidence="1">Duluth1</strain>
        <tissue evidence="1">Whole animal</tissue>
    </source>
</reference>
<comment type="caution">
    <text evidence="1">The sequence shown here is derived from an EMBL/GenBank/DDBJ whole genome shotgun (WGS) entry which is preliminary data.</text>
</comment>
<evidence type="ECO:0000313" key="1">
    <source>
        <dbReference type="EMBL" id="KAH3750009.1"/>
    </source>
</evidence>
<sequence>MQLPMFLKIKRLSEGQIARVTFEHGACGLIVGNTVSVQLCDLRELGLTDVTLVAAL</sequence>
<dbReference type="Proteomes" id="UP000828390">
    <property type="component" value="Unassembled WGS sequence"/>
</dbReference>
<protein>
    <submittedName>
        <fullName evidence="1">Uncharacterized protein</fullName>
    </submittedName>
</protein>
<dbReference type="AlphaFoldDB" id="A0A9D4I6J0"/>
<name>A0A9D4I6J0_DREPO</name>
<gene>
    <name evidence="1" type="ORF">DPMN_184525</name>
</gene>
<organism evidence="1 2">
    <name type="scientific">Dreissena polymorpha</name>
    <name type="common">Zebra mussel</name>
    <name type="synonym">Mytilus polymorpha</name>
    <dbReference type="NCBI Taxonomy" id="45954"/>
    <lineage>
        <taxon>Eukaryota</taxon>
        <taxon>Metazoa</taxon>
        <taxon>Spiralia</taxon>
        <taxon>Lophotrochozoa</taxon>
        <taxon>Mollusca</taxon>
        <taxon>Bivalvia</taxon>
        <taxon>Autobranchia</taxon>
        <taxon>Heteroconchia</taxon>
        <taxon>Euheterodonta</taxon>
        <taxon>Imparidentia</taxon>
        <taxon>Neoheterodontei</taxon>
        <taxon>Myida</taxon>
        <taxon>Dreissenoidea</taxon>
        <taxon>Dreissenidae</taxon>
        <taxon>Dreissena</taxon>
    </lineage>
</organism>
<proteinExistence type="predicted"/>
<reference evidence="1" key="2">
    <citation type="submission" date="2020-11" db="EMBL/GenBank/DDBJ databases">
        <authorList>
            <person name="McCartney M.A."/>
            <person name="Auch B."/>
            <person name="Kono T."/>
            <person name="Mallez S."/>
            <person name="Becker A."/>
            <person name="Gohl D.M."/>
            <person name="Silverstein K.A.T."/>
            <person name="Koren S."/>
            <person name="Bechman K.B."/>
            <person name="Herman A."/>
            <person name="Abrahante J.E."/>
            <person name="Garbe J."/>
        </authorList>
    </citation>
    <scope>NUCLEOTIDE SEQUENCE</scope>
    <source>
        <strain evidence="1">Duluth1</strain>
        <tissue evidence="1">Whole animal</tissue>
    </source>
</reference>